<name>A0AAD6KTY5_9ROSI</name>
<comment type="caution">
    <text evidence="2">The sequence shown here is derived from an EMBL/GenBank/DDBJ whole genome shotgun (WGS) entry which is preliminary data.</text>
</comment>
<evidence type="ECO:0000256" key="1">
    <source>
        <dbReference type="SAM" id="Phobius"/>
    </source>
</evidence>
<proteinExistence type="predicted"/>
<reference evidence="2 3" key="1">
    <citation type="journal article" date="2023" name="Int. J. Mol. Sci.">
        <title>De Novo Assembly and Annotation of 11 Diverse Shrub Willow (Salix) Genomes Reveals Novel Gene Organization in Sex-Linked Regions.</title>
        <authorList>
            <person name="Hyden B."/>
            <person name="Feng K."/>
            <person name="Yates T.B."/>
            <person name="Jawdy S."/>
            <person name="Cereghino C."/>
            <person name="Smart L.B."/>
            <person name="Muchero W."/>
        </authorList>
    </citation>
    <scope>NUCLEOTIDE SEQUENCE [LARGE SCALE GENOMIC DNA]</scope>
    <source>
        <tissue evidence="2">Shoot tip</tissue>
    </source>
</reference>
<accession>A0AAD6KTY5</accession>
<keyword evidence="3" id="KW-1185">Reference proteome</keyword>
<gene>
    <name evidence="2" type="ORF">OIU84_021131</name>
</gene>
<dbReference type="Proteomes" id="UP001162972">
    <property type="component" value="Chromosome 8"/>
</dbReference>
<keyword evidence="1" id="KW-0812">Transmembrane</keyword>
<evidence type="ECO:0000313" key="2">
    <source>
        <dbReference type="EMBL" id="KAJ6429666.1"/>
    </source>
</evidence>
<protein>
    <submittedName>
        <fullName evidence="2">Uncharacterized protein</fullName>
    </submittedName>
</protein>
<dbReference type="AlphaFoldDB" id="A0AAD6KTY5"/>
<dbReference type="EMBL" id="JAPFFJ010000004">
    <property type="protein sequence ID" value="KAJ6429666.1"/>
    <property type="molecule type" value="Genomic_DNA"/>
</dbReference>
<evidence type="ECO:0000313" key="3">
    <source>
        <dbReference type="Proteomes" id="UP001162972"/>
    </source>
</evidence>
<keyword evidence="1" id="KW-0472">Membrane</keyword>
<sequence length="49" mass="6075">MFCFYFDKVNWLLFVLYIVFFNHFVVVMFDNNIKKIPTILIFSLHLKKK</sequence>
<keyword evidence="1" id="KW-1133">Transmembrane helix</keyword>
<feature type="transmembrane region" description="Helical" evidence="1">
    <location>
        <begin position="12"/>
        <end position="29"/>
    </location>
</feature>
<organism evidence="2 3">
    <name type="scientific">Salix udensis</name>
    <dbReference type="NCBI Taxonomy" id="889485"/>
    <lineage>
        <taxon>Eukaryota</taxon>
        <taxon>Viridiplantae</taxon>
        <taxon>Streptophyta</taxon>
        <taxon>Embryophyta</taxon>
        <taxon>Tracheophyta</taxon>
        <taxon>Spermatophyta</taxon>
        <taxon>Magnoliopsida</taxon>
        <taxon>eudicotyledons</taxon>
        <taxon>Gunneridae</taxon>
        <taxon>Pentapetalae</taxon>
        <taxon>rosids</taxon>
        <taxon>fabids</taxon>
        <taxon>Malpighiales</taxon>
        <taxon>Salicaceae</taxon>
        <taxon>Saliceae</taxon>
        <taxon>Salix</taxon>
    </lineage>
</organism>